<dbReference type="EMBL" id="WWCO01000006">
    <property type="protein sequence ID" value="MYM34922.1"/>
    <property type="molecule type" value="Genomic_DNA"/>
</dbReference>
<keyword evidence="1" id="KW-0812">Transmembrane</keyword>
<keyword evidence="3" id="KW-1185">Reference proteome</keyword>
<gene>
    <name evidence="2" type="ORF">GTP38_11295</name>
</gene>
<name>A0ABW9VBA8_9BURK</name>
<proteinExistence type="predicted"/>
<keyword evidence="1" id="KW-0472">Membrane</keyword>
<comment type="caution">
    <text evidence="2">The sequence shown here is derived from an EMBL/GenBank/DDBJ whole genome shotgun (WGS) entry which is preliminary data.</text>
</comment>
<reference evidence="2 3" key="1">
    <citation type="submission" date="2019-12" db="EMBL/GenBank/DDBJ databases">
        <title>Novel species isolated from a subtropical stream in China.</title>
        <authorList>
            <person name="Lu H."/>
        </authorList>
    </citation>
    <scope>NUCLEOTIDE SEQUENCE [LARGE SCALE GENOMIC DNA]</scope>
    <source>
        <strain evidence="2 3">FT94W</strain>
    </source>
</reference>
<accession>A0ABW9VBA8</accession>
<dbReference type="Proteomes" id="UP000449678">
    <property type="component" value="Unassembled WGS sequence"/>
</dbReference>
<evidence type="ECO:0000256" key="1">
    <source>
        <dbReference type="SAM" id="Phobius"/>
    </source>
</evidence>
<keyword evidence="1" id="KW-1133">Transmembrane helix</keyword>
<organism evidence="2 3">
    <name type="scientific">Duganella lactea</name>
    <dbReference type="NCBI Taxonomy" id="2692173"/>
    <lineage>
        <taxon>Bacteria</taxon>
        <taxon>Pseudomonadati</taxon>
        <taxon>Pseudomonadota</taxon>
        <taxon>Betaproteobacteria</taxon>
        <taxon>Burkholderiales</taxon>
        <taxon>Oxalobacteraceae</taxon>
        <taxon>Telluria group</taxon>
        <taxon>Duganella</taxon>
    </lineage>
</organism>
<protein>
    <submittedName>
        <fullName evidence="2">Uncharacterized protein</fullName>
    </submittedName>
</protein>
<sequence length="71" mass="8027">MKKQTKIKSSSLPTRSPVATSLLFWLLLEHTHAPEWAYGVFWTLTAILVAAFIVSFFTEVERDVPGFGDRS</sequence>
<feature type="transmembrane region" description="Helical" evidence="1">
    <location>
        <begin position="40"/>
        <end position="60"/>
    </location>
</feature>
<evidence type="ECO:0000313" key="2">
    <source>
        <dbReference type="EMBL" id="MYM34922.1"/>
    </source>
</evidence>
<evidence type="ECO:0000313" key="3">
    <source>
        <dbReference type="Proteomes" id="UP000449678"/>
    </source>
</evidence>
<dbReference type="RefSeq" id="WP_160990300.1">
    <property type="nucleotide sequence ID" value="NZ_WWCO01000006.1"/>
</dbReference>